<name>A0ABW3TSY6_9BACL</name>
<proteinExistence type="predicted"/>
<protein>
    <recommendedName>
        <fullName evidence="4">Transposase</fullName>
    </recommendedName>
</protein>
<comment type="caution">
    <text evidence="2">The sequence shown here is derived from an EMBL/GenBank/DDBJ whole genome shotgun (WGS) entry which is preliminary data.</text>
</comment>
<organism evidence="2 3">
    <name type="scientific">Sporosarcina contaminans</name>
    <dbReference type="NCBI Taxonomy" id="633403"/>
    <lineage>
        <taxon>Bacteria</taxon>
        <taxon>Bacillati</taxon>
        <taxon>Bacillota</taxon>
        <taxon>Bacilli</taxon>
        <taxon>Bacillales</taxon>
        <taxon>Caryophanaceae</taxon>
        <taxon>Sporosarcina</taxon>
    </lineage>
</organism>
<evidence type="ECO:0008006" key="4">
    <source>
        <dbReference type="Google" id="ProtNLM"/>
    </source>
</evidence>
<accession>A0ABW3TSY6</accession>
<dbReference type="RefSeq" id="WP_381479483.1">
    <property type="nucleotide sequence ID" value="NZ_JBHTLT010000001.1"/>
</dbReference>
<feature type="compositionally biased region" description="Basic and acidic residues" evidence="1">
    <location>
        <begin position="1"/>
        <end position="10"/>
    </location>
</feature>
<evidence type="ECO:0000256" key="1">
    <source>
        <dbReference type="SAM" id="MobiDB-lite"/>
    </source>
</evidence>
<feature type="region of interest" description="Disordered" evidence="1">
    <location>
        <begin position="1"/>
        <end position="23"/>
    </location>
</feature>
<evidence type="ECO:0000313" key="3">
    <source>
        <dbReference type="Proteomes" id="UP001597231"/>
    </source>
</evidence>
<dbReference type="Proteomes" id="UP001597231">
    <property type="component" value="Unassembled WGS sequence"/>
</dbReference>
<gene>
    <name evidence="2" type="ORF">ACFQ38_00455</name>
</gene>
<evidence type="ECO:0000313" key="2">
    <source>
        <dbReference type="EMBL" id="MFD1203608.1"/>
    </source>
</evidence>
<keyword evidence="3" id="KW-1185">Reference proteome</keyword>
<dbReference type="EMBL" id="JBHTLT010000001">
    <property type="protein sequence ID" value="MFD1203608.1"/>
    <property type="molecule type" value="Genomic_DNA"/>
</dbReference>
<reference evidence="3" key="1">
    <citation type="journal article" date="2019" name="Int. J. Syst. Evol. Microbiol.">
        <title>The Global Catalogue of Microorganisms (GCM) 10K type strain sequencing project: providing services to taxonomists for standard genome sequencing and annotation.</title>
        <authorList>
            <consortium name="The Broad Institute Genomics Platform"/>
            <consortium name="The Broad Institute Genome Sequencing Center for Infectious Disease"/>
            <person name="Wu L."/>
            <person name="Ma J."/>
        </authorList>
    </citation>
    <scope>NUCLEOTIDE SEQUENCE [LARGE SCALE GENOMIC DNA]</scope>
    <source>
        <strain evidence="3">CCUG 53915</strain>
    </source>
</reference>
<sequence length="72" mass="8027">MALEIKRRLPDGSFGDPVKPFGGETDKEKIARLEAENANLTFSLLEKDIRLDMIEAVQAEMLLLLLNPEGSQ</sequence>